<dbReference type="Proteomes" id="UP001140560">
    <property type="component" value="Unassembled WGS sequence"/>
</dbReference>
<dbReference type="SUPFAM" id="SSF54506">
    <property type="entry name" value="Diaminopimelate epimerase-like"/>
    <property type="match status" value="1"/>
</dbReference>
<evidence type="ECO:0000256" key="1">
    <source>
        <dbReference type="PIRSR" id="PIRSR016184-1"/>
    </source>
</evidence>
<keyword evidence="3" id="KW-1185">Reference proteome</keyword>
<reference evidence="2" key="1">
    <citation type="submission" date="2022-10" db="EMBL/GenBank/DDBJ databases">
        <title>Tapping the CABI collections for fungal endophytes: first genome assemblies for Collariella, Neodidymelliopsis, Ascochyta clinopodiicola, Didymella pomorum, Didymosphaeria variabile, Neocosmospora piperis and Neocucurbitaria cava.</title>
        <authorList>
            <person name="Hill R."/>
        </authorList>
    </citation>
    <scope>NUCLEOTIDE SEQUENCE</scope>
    <source>
        <strain evidence="2">IMI 356814</strain>
    </source>
</reference>
<accession>A0A9W8YFQ2</accession>
<dbReference type="Gene3D" id="3.10.310.10">
    <property type="entry name" value="Diaminopimelate Epimerase, Chain A, domain 1"/>
    <property type="match status" value="2"/>
</dbReference>
<evidence type="ECO:0000313" key="2">
    <source>
        <dbReference type="EMBL" id="KAJ4375028.1"/>
    </source>
</evidence>
<gene>
    <name evidence="2" type="ORF">N0V83_002107</name>
</gene>
<comment type="caution">
    <text evidence="2">The sequence shown here is derived from an EMBL/GenBank/DDBJ whole genome shotgun (WGS) entry which is preliminary data.</text>
</comment>
<sequence length="319" mass="35131">MSSATHLDFVTVDVFTSLPYEGNPLAIIRIPHDRIVSQAQKQTIAREFNLSETTFLHEKGKDTQEDTWTVDIFLTTQEIPFAGHPTIGTACYILGRVAQERGIQDGVIEASFRLKAGPVGLRYDVARRIAKADIPHNVHIHEKRWTRDELFVLQPQLAGAFQQGKIQAKEDYAIVSIVKGMTFVLVELESLEALSLVSLASKALKVNGLDENWSDTFTGAYFFVRTSKSEDGSTEVQTRMIEGPLEDPATGSAASALVAFLSITEGKAGETAKYAIVQGVEMGRRSEIFIEVDLAEDRSISKLCLQGEAVRVMEGRLAV</sequence>
<evidence type="ECO:0000313" key="3">
    <source>
        <dbReference type="Proteomes" id="UP001140560"/>
    </source>
</evidence>
<name>A0A9W8YFQ2_9PLEO</name>
<dbReference type="GO" id="GO:0005737">
    <property type="term" value="C:cytoplasm"/>
    <property type="evidence" value="ECO:0007669"/>
    <property type="project" value="TreeGrafter"/>
</dbReference>
<dbReference type="InterPro" id="IPR003719">
    <property type="entry name" value="Phenazine_PhzF-like"/>
</dbReference>
<dbReference type="GO" id="GO:0016853">
    <property type="term" value="F:isomerase activity"/>
    <property type="evidence" value="ECO:0007669"/>
    <property type="project" value="TreeGrafter"/>
</dbReference>
<evidence type="ECO:0008006" key="4">
    <source>
        <dbReference type="Google" id="ProtNLM"/>
    </source>
</evidence>
<proteinExistence type="predicted"/>
<dbReference type="OrthoDB" id="412383at2759"/>
<feature type="active site" evidence="1">
    <location>
        <position position="52"/>
    </location>
</feature>
<dbReference type="Pfam" id="PF02567">
    <property type="entry name" value="PhzC-PhzF"/>
    <property type="match status" value="1"/>
</dbReference>
<protein>
    <recommendedName>
        <fullName evidence="4">Diaminopimelate epimerase-like protein</fullName>
    </recommendedName>
</protein>
<dbReference type="PANTHER" id="PTHR13774:SF32">
    <property type="entry name" value="ANTISENSE-ENHANCING SEQUENCE 1"/>
    <property type="match status" value="1"/>
</dbReference>
<dbReference type="NCBIfam" id="TIGR00654">
    <property type="entry name" value="PhzF_family"/>
    <property type="match status" value="1"/>
</dbReference>
<dbReference type="EMBL" id="JAPEUY010000003">
    <property type="protein sequence ID" value="KAJ4375028.1"/>
    <property type="molecule type" value="Genomic_DNA"/>
</dbReference>
<organism evidence="2 3">
    <name type="scientific">Neocucurbitaria cava</name>
    <dbReference type="NCBI Taxonomy" id="798079"/>
    <lineage>
        <taxon>Eukaryota</taxon>
        <taxon>Fungi</taxon>
        <taxon>Dikarya</taxon>
        <taxon>Ascomycota</taxon>
        <taxon>Pezizomycotina</taxon>
        <taxon>Dothideomycetes</taxon>
        <taxon>Pleosporomycetidae</taxon>
        <taxon>Pleosporales</taxon>
        <taxon>Pleosporineae</taxon>
        <taxon>Cucurbitariaceae</taxon>
        <taxon>Neocucurbitaria</taxon>
    </lineage>
</organism>
<dbReference type="AlphaFoldDB" id="A0A9W8YFQ2"/>
<dbReference type="PIRSF" id="PIRSF016184">
    <property type="entry name" value="PhzC_PhzF"/>
    <property type="match status" value="1"/>
</dbReference>
<dbReference type="PANTHER" id="PTHR13774">
    <property type="entry name" value="PHENAZINE BIOSYNTHESIS PROTEIN"/>
    <property type="match status" value="1"/>
</dbReference>